<evidence type="ECO:0000313" key="14">
    <source>
        <dbReference type="EMBL" id="KAF5325683.1"/>
    </source>
</evidence>
<dbReference type="GO" id="GO:0005789">
    <property type="term" value="C:endoplasmic reticulum membrane"/>
    <property type="evidence" value="ECO:0007669"/>
    <property type="project" value="UniProtKB-SubCell"/>
</dbReference>
<accession>A0A8H5BM57</accession>
<comment type="similarity">
    <text evidence="3 12">Belongs to the PIGV family.</text>
</comment>
<keyword evidence="5 12" id="KW-0337">GPI-anchor biosynthesis</keyword>
<evidence type="ECO:0000256" key="7">
    <source>
        <dbReference type="ARBA" id="ARBA00022679"/>
    </source>
</evidence>
<evidence type="ECO:0000256" key="10">
    <source>
        <dbReference type="ARBA" id="ARBA00022989"/>
    </source>
</evidence>
<evidence type="ECO:0000256" key="6">
    <source>
        <dbReference type="ARBA" id="ARBA00022676"/>
    </source>
</evidence>
<evidence type="ECO:0000256" key="4">
    <source>
        <dbReference type="ARBA" id="ARBA00013795"/>
    </source>
</evidence>
<feature type="transmembrane region" description="Helical" evidence="12">
    <location>
        <begin position="176"/>
        <end position="192"/>
    </location>
</feature>
<evidence type="ECO:0000256" key="12">
    <source>
        <dbReference type="RuleBase" id="RU363112"/>
    </source>
</evidence>
<evidence type="ECO:0000256" key="2">
    <source>
        <dbReference type="ARBA" id="ARBA00004687"/>
    </source>
</evidence>
<comment type="subcellular location">
    <subcellularLocation>
        <location evidence="1 12">Endoplasmic reticulum membrane</location>
        <topology evidence="1 12">Multi-pass membrane protein</topology>
    </subcellularLocation>
</comment>
<feature type="transmembrane region" description="Helical" evidence="12">
    <location>
        <begin position="245"/>
        <end position="263"/>
    </location>
</feature>
<proteinExistence type="inferred from homology"/>
<gene>
    <name evidence="14" type="ORF">D9611_000145</name>
</gene>
<reference evidence="14 15" key="1">
    <citation type="journal article" date="2020" name="ISME J.">
        <title>Uncovering the hidden diversity of litter-decomposition mechanisms in mushroom-forming fungi.</title>
        <authorList>
            <person name="Floudas D."/>
            <person name="Bentzer J."/>
            <person name="Ahren D."/>
            <person name="Johansson T."/>
            <person name="Persson P."/>
            <person name="Tunlid A."/>
        </authorList>
    </citation>
    <scope>NUCLEOTIDE SEQUENCE [LARGE SCALE GENOMIC DNA]</scope>
    <source>
        <strain evidence="14 15">CBS 175.51</strain>
    </source>
</reference>
<feature type="transmembrane region" description="Helical" evidence="12">
    <location>
        <begin position="275"/>
        <end position="295"/>
    </location>
</feature>
<feature type="transmembrane region" description="Helical" evidence="12">
    <location>
        <begin position="92"/>
        <end position="114"/>
    </location>
</feature>
<sequence length="361" mass="40706">MFLLLLLRALASFVPQFDTAANDVLVRWDVLHFSAIADNGYLYEHQWAFLPALPAILRTGLIPTAAIVSIISLDSIRILYGLSAKILKNEDVARIATVLALLPSSPVTLFLVPYNEPFYTYLSYRGMYYCAQSQWLKASIAFALASCFRSNGVFLAGFIIWGLLINPEKPASVSSLVRATALTALVFAPFVYHNHTGYASFCIDNPHSPPEWCSRFIPSIYTHVQEKYWDNGLFKYWTLQQLPNILLGVPPLALIYSFSFWHLNAAYHRLPSPFASVSLTPHVLHAIFMASVLLFASNTQIILRLAASLPVLYWAAAWLWTHSTDDGKTFKFRYWGKAWIYWSAIWGSVSIVLWVAFLPPA</sequence>
<dbReference type="Pfam" id="PF04188">
    <property type="entry name" value="Mannosyl_trans2"/>
    <property type="match status" value="1"/>
</dbReference>
<dbReference type="GO" id="GO:0000009">
    <property type="term" value="F:alpha-1,6-mannosyltransferase activity"/>
    <property type="evidence" value="ECO:0007669"/>
    <property type="project" value="InterPro"/>
</dbReference>
<feature type="transmembrane region" description="Helical" evidence="12">
    <location>
        <begin position="301"/>
        <end position="319"/>
    </location>
</feature>
<evidence type="ECO:0000256" key="13">
    <source>
        <dbReference type="SAM" id="SignalP"/>
    </source>
</evidence>
<organism evidence="14 15">
    <name type="scientific">Ephemerocybe angulata</name>
    <dbReference type="NCBI Taxonomy" id="980116"/>
    <lineage>
        <taxon>Eukaryota</taxon>
        <taxon>Fungi</taxon>
        <taxon>Dikarya</taxon>
        <taxon>Basidiomycota</taxon>
        <taxon>Agaricomycotina</taxon>
        <taxon>Agaricomycetes</taxon>
        <taxon>Agaricomycetidae</taxon>
        <taxon>Agaricales</taxon>
        <taxon>Agaricineae</taxon>
        <taxon>Psathyrellaceae</taxon>
        <taxon>Ephemerocybe</taxon>
    </lineage>
</organism>
<dbReference type="OrthoDB" id="10252502at2759"/>
<dbReference type="EC" id="2.4.1.-" evidence="12"/>
<dbReference type="GO" id="GO:0004376">
    <property type="term" value="F:GPI mannosyltransferase activity"/>
    <property type="evidence" value="ECO:0007669"/>
    <property type="project" value="InterPro"/>
</dbReference>
<evidence type="ECO:0000256" key="1">
    <source>
        <dbReference type="ARBA" id="ARBA00004477"/>
    </source>
</evidence>
<keyword evidence="7 12" id="KW-0808">Transferase</keyword>
<evidence type="ECO:0000256" key="8">
    <source>
        <dbReference type="ARBA" id="ARBA00022692"/>
    </source>
</evidence>
<feature type="transmembrane region" description="Helical" evidence="12">
    <location>
        <begin position="339"/>
        <end position="357"/>
    </location>
</feature>
<evidence type="ECO:0000313" key="15">
    <source>
        <dbReference type="Proteomes" id="UP000541558"/>
    </source>
</evidence>
<keyword evidence="15" id="KW-1185">Reference proteome</keyword>
<comment type="function">
    <text evidence="12">Mannosyltransferase involved in glycosylphosphatidylinositol-anchor biosynthesis.</text>
</comment>
<keyword evidence="9 12" id="KW-0256">Endoplasmic reticulum</keyword>
<feature type="signal peptide" evidence="13">
    <location>
        <begin position="1"/>
        <end position="19"/>
    </location>
</feature>
<evidence type="ECO:0000256" key="11">
    <source>
        <dbReference type="ARBA" id="ARBA00023136"/>
    </source>
</evidence>
<evidence type="ECO:0000256" key="3">
    <source>
        <dbReference type="ARBA" id="ARBA00008698"/>
    </source>
</evidence>
<comment type="caution">
    <text evidence="14">The sequence shown here is derived from an EMBL/GenBank/DDBJ whole genome shotgun (WGS) entry which is preliminary data.</text>
</comment>
<name>A0A8H5BM57_9AGAR</name>
<evidence type="ECO:0000256" key="5">
    <source>
        <dbReference type="ARBA" id="ARBA00022502"/>
    </source>
</evidence>
<dbReference type="AlphaFoldDB" id="A0A8H5BM57"/>
<dbReference type="UniPathway" id="UPA00196"/>
<dbReference type="PANTHER" id="PTHR12468:SF2">
    <property type="entry name" value="GPI MANNOSYLTRANSFERASE 2"/>
    <property type="match status" value="1"/>
</dbReference>
<dbReference type="PANTHER" id="PTHR12468">
    <property type="entry name" value="GPI MANNOSYLTRANSFERASE 2"/>
    <property type="match status" value="1"/>
</dbReference>
<keyword evidence="11 12" id="KW-0472">Membrane</keyword>
<feature type="chain" id="PRO_5034963164" description="GPI mannosyltransferase 2" evidence="13">
    <location>
        <begin position="20"/>
        <end position="361"/>
    </location>
</feature>
<dbReference type="Proteomes" id="UP000541558">
    <property type="component" value="Unassembled WGS sequence"/>
</dbReference>
<keyword evidence="10 12" id="KW-1133">Transmembrane helix</keyword>
<dbReference type="InterPro" id="IPR007315">
    <property type="entry name" value="PIG-V/Gpi18"/>
</dbReference>
<dbReference type="GO" id="GO:0006506">
    <property type="term" value="P:GPI anchor biosynthetic process"/>
    <property type="evidence" value="ECO:0007669"/>
    <property type="project" value="UniProtKB-UniPathway"/>
</dbReference>
<feature type="transmembrane region" description="Helical" evidence="12">
    <location>
        <begin position="134"/>
        <end position="164"/>
    </location>
</feature>
<keyword evidence="13" id="KW-0732">Signal</keyword>
<dbReference type="GO" id="GO:0031501">
    <property type="term" value="C:mannosyltransferase complex"/>
    <property type="evidence" value="ECO:0007669"/>
    <property type="project" value="TreeGrafter"/>
</dbReference>
<dbReference type="EMBL" id="JAACJK010000163">
    <property type="protein sequence ID" value="KAF5325683.1"/>
    <property type="molecule type" value="Genomic_DNA"/>
</dbReference>
<comment type="pathway">
    <text evidence="2 12">Glycolipid biosynthesis; glycosylphosphatidylinositol-anchor biosynthesis.</text>
</comment>
<evidence type="ECO:0000256" key="9">
    <source>
        <dbReference type="ARBA" id="ARBA00022824"/>
    </source>
</evidence>
<protein>
    <recommendedName>
        <fullName evidence="4 12">GPI mannosyltransferase 2</fullName>
        <ecNumber evidence="12">2.4.1.-</ecNumber>
    </recommendedName>
</protein>
<feature type="transmembrane region" description="Helical" evidence="12">
    <location>
        <begin position="60"/>
        <end position="80"/>
    </location>
</feature>
<keyword evidence="6 12" id="KW-0328">Glycosyltransferase</keyword>
<keyword evidence="8 12" id="KW-0812">Transmembrane</keyword>